<evidence type="ECO:0000259" key="13">
    <source>
        <dbReference type="Pfam" id="PF00520"/>
    </source>
</evidence>
<dbReference type="GO" id="GO:0005249">
    <property type="term" value="F:voltage-gated potassium channel activity"/>
    <property type="evidence" value="ECO:0007669"/>
    <property type="project" value="InterPro"/>
</dbReference>
<evidence type="ECO:0000256" key="12">
    <source>
        <dbReference type="SAM" id="Phobius"/>
    </source>
</evidence>
<dbReference type="PANTHER" id="PTHR11537:SF259">
    <property type="entry name" value="KCNQ POTASSIUM CHANNEL, ISOFORM F"/>
    <property type="match status" value="1"/>
</dbReference>
<keyword evidence="5" id="KW-0631">Potassium channel</keyword>
<keyword evidence="2" id="KW-0813">Transport</keyword>
<dbReference type="Proteomes" id="UP001432322">
    <property type="component" value="Unassembled WGS sequence"/>
</dbReference>
<dbReference type="GO" id="GO:0001508">
    <property type="term" value="P:action potential"/>
    <property type="evidence" value="ECO:0007669"/>
    <property type="project" value="TreeGrafter"/>
</dbReference>
<evidence type="ECO:0000256" key="3">
    <source>
        <dbReference type="ARBA" id="ARBA00022538"/>
    </source>
</evidence>
<gene>
    <name evidence="14" type="ORF">PFISCL1PPCAC_26185</name>
</gene>
<dbReference type="Gene3D" id="1.10.287.70">
    <property type="match status" value="1"/>
</dbReference>
<keyword evidence="9 12" id="KW-0472">Membrane</keyword>
<dbReference type="AlphaFoldDB" id="A0AAV5WXA4"/>
<protein>
    <recommendedName>
        <fullName evidence="13">Ion transport domain-containing protein</fullName>
    </recommendedName>
</protein>
<dbReference type="InterPro" id="IPR028325">
    <property type="entry name" value="VG_K_chnl"/>
</dbReference>
<dbReference type="GO" id="GO:0005516">
    <property type="term" value="F:calmodulin binding"/>
    <property type="evidence" value="ECO:0007669"/>
    <property type="project" value="TreeGrafter"/>
</dbReference>
<comment type="caution">
    <text evidence="14">The sequence shown here is derived from an EMBL/GenBank/DDBJ whole genome shotgun (WGS) entry which is preliminary data.</text>
</comment>
<evidence type="ECO:0000256" key="11">
    <source>
        <dbReference type="SAM" id="Coils"/>
    </source>
</evidence>
<evidence type="ECO:0000313" key="15">
    <source>
        <dbReference type="Proteomes" id="UP001432322"/>
    </source>
</evidence>
<dbReference type="PROSITE" id="PS50096">
    <property type="entry name" value="IQ"/>
    <property type="match status" value="1"/>
</dbReference>
<evidence type="ECO:0000256" key="10">
    <source>
        <dbReference type="ARBA" id="ARBA00023303"/>
    </source>
</evidence>
<feature type="domain" description="Ion transport" evidence="13">
    <location>
        <begin position="127"/>
        <end position="296"/>
    </location>
</feature>
<dbReference type="GO" id="GO:0008076">
    <property type="term" value="C:voltage-gated potassium channel complex"/>
    <property type="evidence" value="ECO:0007669"/>
    <property type="project" value="InterPro"/>
</dbReference>
<comment type="subcellular location">
    <subcellularLocation>
        <location evidence="1">Membrane</location>
        <topology evidence="1">Multi-pass membrane protein</topology>
    </subcellularLocation>
</comment>
<evidence type="ECO:0000256" key="4">
    <source>
        <dbReference type="ARBA" id="ARBA00022692"/>
    </source>
</evidence>
<proteinExistence type="predicted"/>
<keyword evidence="10" id="KW-0407">Ion channel</keyword>
<keyword evidence="4 12" id="KW-0812">Transmembrane</keyword>
<dbReference type="Pfam" id="PF00520">
    <property type="entry name" value="Ion_trans"/>
    <property type="match status" value="1"/>
</dbReference>
<evidence type="ECO:0000256" key="1">
    <source>
        <dbReference type="ARBA" id="ARBA00004141"/>
    </source>
</evidence>
<feature type="transmembrane region" description="Helical" evidence="12">
    <location>
        <begin position="178"/>
        <end position="204"/>
    </location>
</feature>
<evidence type="ECO:0000256" key="5">
    <source>
        <dbReference type="ARBA" id="ARBA00022826"/>
    </source>
</evidence>
<keyword evidence="6" id="KW-0630">Potassium</keyword>
<sequence length="654" mass="75552">LQHSHLIVAVSMIRGLSTRVRRERPPEMVVAQDSRVTGNIQYGRTKWTRLRARIYTFLDHPRYQKNYLFYMPAVLYHVLIYLVLCLTALAREVGNVNWLRQFAHYKWGIVDFDLHWYADLIGSVGSFVLVAEYVLRVWSCVSNSKYGGDHKQTENDPALRRIIFRRGRIKYMKEAMNLLELFITLATVAAYFVFTGILHMRFFIFGRAIHWDKSVHAWRLITEIFSKGYRYIVPCWAFAFILMALHSCAVYQCEIYYRMENDTVGASDVDNLGDALWFTYVTSMSIGYGDFTPKTGICRAISTVFGYCSNGLLFSVQTAVALFLVKHIADEANARQDKKVQNLAAKVIQAWARFHLARRKSPAMDKFTELCCQKLYRAKQKIDQQRRIAGIMLPARRLIKRAKRTSLTRQKSGGDAASLASSCALSPHASLPALARKRGSLPNHLHGFFSMTVATAAVFGNRGDSVESETRPLTDEHDYSVTNQNTVDERFLRLHNDRSAISSFSRCKTTREEFGPLVIMIQFLLFGHFKRRFRNTEFRKPPHKKIQEEQEKLAVSVKEVERKFEELVQRSEEKEQENQDLETIMLKLCTTVGHLADKMRAIEVLVEQCMNNKEDGMLHIDSHDVRKRKMTMIEGEKRDGSIEELVPKRKHTIM</sequence>
<dbReference type="EMBL" id="BTSY01000006">
    <property type="protein sequence ID" value="GMT34888.1"/>
    <property type="molecule type" value="Genomic_DNA"/>
</dbReference>
<name>A0AAV5WXA4_9BILA</name>
<accession>A0AAV5WXA4</accession>
<keyword evidence="3" id="KW-0633">Potassium transport</keyword>
<feature type="transmembrane region" description="Helical" evidence="12">
    <location>
        <begin position="231"/>
        <end position="251"/>
    </location>
</feature>
<keyword evidence="15" id="KW-1185">Reference proteome</keyword>
<organism evidence="14 15">
    <name type="scientific">Pristionchus fissidentatus</name>
    <dbReference type="NCBI Taxonomy" id="1538716"/>
    <lineage>
        <taxon>Eukaryota</taxon>
        <taxon>Metazoa</taxon>
        <taxon>Ecdysozoa</taxon>
        <taxon>Nematoda</taxon>
        <taxon>Chromadorea</taxon>
        <taxon>Rhabditida</taxon>
        <taxon>Rhabditina</taxon>
        <taxon>Diplogasteromorpha</taxon>
        <taxon>Diplogasteroidea</taxon>
        <taxon>Neodiplogasteridae</taxon>
        <taxon>Pristionchus</taxon>
    </lineage>
</organism>
<feature type="transmembrane region" description="Helical" evidence="12">
    <location>
        <begin position="114"/>
        <end position="135"/>
    </location>
</feature>
<evidence type="ECO:0000313" key="14">
    <source>
        <dbReference type="EMBL" id="GMT34888.1"/>
    </source>
</evidence>
<feature type="transmembrane region" description="Helical" evidence="12">
    <location>
        <begin position="67"/>
        <end position="90"/>
    </location>
</feature>
<keyword evidence="7 12" id="KW-1133">Transmembrane helix</keyword>
<dbReference type="SUPFAM" id="SSF81324">
    <property type="entry name" value="Voltage-gated potassium channels"/>
    <property type="match status" value="1"/>
</dbReference>
<keyword evidence="8" id="KW-0406">Ion transport</keyword>
<evidence type="ECO:0000256" key="2">
    <source>
        <dbReference type="ARBA" id="ARBA00022448"/>
    </source>
</evidence>
<feature type="coiled-coil region" evidence="11">
    <location>
        <begin position="543"/>
        <end position="584"/>
    </location>
</feature>
<feature type="non-terminal residue" evidence="14">
    <location>
        <position position="1"/>
    </location>
</feature>
<keyword evidence="11" id="KW-0175">Coiled coil</keyword>
<evidence type="ECO:0000256" key="6">
    <source>
        <dbReference type="ARBA" id="ARBA00022958"/>
    </source>
</evidence>
<reference evidence="14" key="1">
    <citation type="submission" date="2023-10" db="EMBL/GenBank/DDBJ databases">
        <title>Genome assembly of Pristionchus species.</title>
        <authorList>
            <person name="Yoshida K."/>
            <person name="Sommer R.J."/>
        </authorList>
    </citation>
    <scope>NUCLEOTIDE SEQUENCE</scope>
    <source>
        <strain evidence="14">RS5133</strain>
    </source>
</reference>
<evidence type="ECO:0000256" key="8">
    <source>
        <dbReference type="ARBA" id="ARBA00023065"/>
    </source>
</evidence>
<evidence type="ECO:0000256" key="9">
    <source>
        <dbReference type="ARBA" id="ARBA00023136"/>
    </source>
</evidence>
<dbReference type="PANTHER" id="PTHR11537">
    <property type="entry name" value="VOLTAGE-GATED POTASSIUM CHANNEL"/>
    <property type="match status" value="1"/>
</dbReference>
<dbReference type="InterPro" id="IPR005821">
    <property type="entry name" value="Ion_trans_dom"/>
</dbReference>
<evidence type="ECO:0000256" key="7">
    <source>
        <dbReference type="ARBA" id="ARBA00022989"/>
    </source>
</evidence>